<name>A0A2N5U7H8_9BASI</name>
<reference evidence="2 3" key="1">
    <citation type="submission" date="2017-11" db="EMBL/GenBank/DDBJ databases">
        <title>De novo assembly and phasing of dikaryotic genomes from two isolates of Puccinia coronata f. sp. avenae, the causal agent of oat crown rust.</title>
        <authorList>
            <person name="Miller M.E."/>
            <person name="Zhang Y."/>
            <person name="Omidvar V."/>
            <person name="Sperschneider J."/>
            <person name="Schwessinger B."/>
            <person name="Raley C."/>
            <person name="Palmer J.M."/>
            <person name="Garnica D."/>
            <person name="Upadhyaya N."/>
            <person name="Rathjen J."/>
            <person name="Taylor J.M."/>
            <person name="Park R.F."/>
            <person name="Dodds P.N."/>
            <person name="Hirsch C.D."/>
            <person name="Kianian S.F."/>
            <person name="Figueroa M."/>
        </authorList>
    </citation>
    <scope>NUCLEOTIDE SEQUENCE [LARGE SCALE GENOMIC DNA]</scope>
    <source>
        <strain evidence="2">12SD80</strain>
    </source>
</reference>
<feature type="region of interest" description="Disordered" evidence="1">
    <location>
        <begin position="61"/>
        <end position="101"/>
    </location>
</feature>
<proteinExistence type="predicted"/>
<dbReference type="AlphaFoldDB" id="A0A2N5U7H8"/>
<evidence type="ECO:0000313" key="2">
    <source>
        <dbReference type="EMBL" id="PLW33628.1"/>
    </source>
</evidence>
<organism evidence="2 3">
    <name type="scientific">Puccinia coronata f. sp. avenae</name>
    <dbReference type="NCBI Taxonomy" id="200324"/>
    <lineage>
        <taxon>Eukaryota</taxon>
        <taxon>Fungi</taxon>
        <taxon>Dikarya</taxon>
        <taxon>Basidiomycota</taxon>
        <taxon>Pucciniomycotina</taxon>
        <taxon>Pucciniomycetes</taxon>
        <taxon>Pucciniales</taxon>
        <taxon>Pucciniaceae</taxon>
        <taxon>Puccinia</taxon>
    </lineage>
</organism>
<protein>
    <submittedName>
        <fullName evidence="2">Uncharacterized protein</fullName>
    </submittedName>
</protein>
<dbReference type="Proteomes" id="UP000235392">
    <property type="component" value="Unassembled WGS sequence"/>
</dbReference>
<accession>A0A2N5U7H8</accession>
<comment type="caution">
    <text evidence="2">The sequence shown here is derived from an EMBL/GenBank/DDBJ whole genome shotgun (WGS) entry which is preliminary data.</text>
</comment>
<dbReference type="EMBL" id="PGCI01000215">
    <property type="protein sequence ID" value="PLW33628.1"/>
    <property type="molecule type" value="Genomic_DNA"/>
</dbReference>
<feature type="compositionally biased region" description="Basic and acidic residues" evidence="1">
    <location>
        <begin position="92"/>
        <end position="101"/>
    </location>
</feature>
<evidence type="ECO:0000313" key="3">
    <source>
        <dbReference type="Proteomes" id="UP000235392"/>
    </source>
</evidence>
<evidence type="ECO:0000256" key="1">
    <source>
        <dbReference type="SAM" id="MobiDB-lite"/>
    </source>
</evidence>
<gene>
    <name evidence="2" type="ORF">PCASD_14959</name>
</gene>
<sequence length="176" mass="18645">MVSSIPKNPSMAVDPKRTARIMDEGVCASGTLALPQREFDNHFDDSHLVFSGQLDPSLIWTRPGSQEGMETPEGPIAPAEPGSSDPKNTSAEARDPGRTARIVDEGVCAAGTLTLPRCESDTLESPVLLRTTGQCNSLIGNVDPLSPHIDAAKAAWSKSALLSAKAKREEKPRSVG</sequence>